<keyword evidence="6" id="KW-0460">Magnesium</keyword>
<evidence type="ECO:0000259" key="10">
    <source>
        <dbReference type="Pfam" id="PF13089"/>
    </source>
</evidence>
<keyword evidence="3 6" id="KW-0547">Nucleotide-binding</keyword>
<dbReference type="SUPFAM" id="SSF56024">
    <property type="entry name" value="Phospholipase D/nuclease"/>
    <property type="match status" value="2"/>
</dbReference>
<comment type="similarity">
    <text evidence="6 7">Belongs to the polyphosphate kinase 1 (PPK1) family.</text>
</comment>
<keyword evidence="2 6" id="KW-0808">Transferase</keyword>
<comment type="catalytic activity">
    <reaction evidence="6 7">
        <text>[phosphate](n) + ATP = [phosphate](n+1) + ADP</text>
        <dbReference type="Rhea" id="RHEA:19573"/>
        <dbReference type="Rhea" id="RHEA-COMP:9859"/>
        <dbReference type="Rhea" id="RHEA-COMP:14280"/>
        <dbReference type="ChEBI" id="CHEBI:16838"/>
        <dbReference type="ChEBI" id="CHEBI:30616"/>
        <dbReference type="ChEBI" id="CHEBI:456216"/>
        <dbReference type="EC" id="2.7.4.1"/>
    </reaction>
</comment>
<keyword evidence="4 6" id="KW-0418">Kinase</keyword>
<sequence>MNENVDLSQPVETSSGTSAALAPDVLPSAEGLMESPSRFINREVSWLQFNHRVLEEAMNYNHPILERLRFLSISANNLDEFFMVRVAGLRGQQRAEVATLSDDGLTPGEQLEKVSEAVRRLQASQQSIWRELRGEISDKGINILDAKSLTPEDVDWLEDHFLSYIFPVLTPLAIDPAHPFPFIPNLGFSIVFDLAPVSGGRGMIALLRIPGQVERFVRLPDTADGATRFIAIERVVSLFIGRLFPGYEIRGKGAFRVIRDSDLEIEEEAEDLVRLFESALKRRRRGSVIRLEIQDTTPASLLEFVVQALNVRDKEIFLADGLLALNNLSQLVDLERSDLKFEPYTARFPERIREHGGDCFAAIRQKDIVVHHPYESFDVVVQYLRQAAQDPDVVAIKQTLYRTSNNSPIVKALAEAAEAGKSVTALVELKARFDEAANIMWARDLERAGVQVVFGFIELKTHSKLSMVVRREHGELKTYCHIGTGNYHPITARIYEDLSFFTDDPGIAQEAARIFNYITGYAQPGELKQLAVSPVNLRSRMLELTEAEIAHAKAGRPAQIWMKMNSLVDKQIIDSLYRASQAGVQVDLIIRGICCLRPGIPGLSENIRVKSIVGRFLEHSRIFCFGNGHGLPSPEAHIYIGSADMMPRNIDRRVEVLVPLLTPTVHEQVLDQIMVANLKDNQQSWRILSDGSHQRVTPAANEEPFNAHQYFMTNPSLSGRGKSLKSSRPRPFVQRPGSA</sequence>
<dbReference type="NCBIfam" id="NF003918">
    <property type="entry name" value="PRK05443.1-2"/>
    <property type="match status" value="1"/>
</dbReference>
<feature type="binding site" evidence="6">
    <location>
        <position position="495"/>
    </location>
    <ligand>
        <name>ATP</name>
        <dbReference type="ChEBI" id="CHEBI:30616"/>
    </ligand>
</feature>
<feature type="domain" description="Polyphosphate kinase C-terminal" evidence="12">
    <location>
        <begin position="359"/>
        <end position="523"/>
    </location>
</feature>
<dbReference type="STRING" id="735517.SAMN05444272_3169"/>
<dbReference type="EMBL" id="FRBW01000003">
    <property type="protein sequence ID" value="SHM76062.1"/>
    <property type="molecule type" value="Genomic_DNA"/>
</dbReference>
<evidence type="ECO:0000259" key="11">
    <source>
        <dbReference type="Pfam" id="PF13090"/>
    </source>
</evidence>
<name>A0A1M7LD83_9HYPH</name>
<evidence type="ECO:0000313" key="14">
    <source>
        <dbReference type="Proteomes" id="UP000186002"/>
    </source>
</evidence>
<evidence type="ECO:0000256" key="2">
    <source>
        <dbReference type="ARBA" id="ARBA00022679"/>
    </source>
</evidence>
<dbReference type="NCBIfam" id="NF003921">
    <property type="entry name" value="PRK05443.2-2"/>
    <property type="match status" value="1"/>
</dbReference>
<evidence type="ECO:0000256" key="4">
    <source>
        <dbReference type="ARBA" id="ARBA00022777"/>
    </source>
</evidence>
<comment type="PTM">
    <text evidence="6 7">An intermediate of this reaction is the autophosphorylated ppk in which a phosphate is covalently linked to a histidine residue through a N-P bond.</text>
</comment>
<dbReference type="SUPFAM" id="SSF140356">
    <property type="entry name" value="PPK N-terminal domain-like"/>
    <property type="match status" value="1"/>
</dbReference>
<dbReference type="GO" id="GO:0009358">
    <property type="term" value="C:polyphosphate kinase complex"/>
    <property type="evidence" value="ECO:0007669"/>
    <property type="project" value="InterPro"/>
</dbReference>
<dbReference type="SUPFAM" id="SSF143724">
    <property type="entry name" value="PHP14-like"/>
    <property type="match status" value="1"/>
</dbReference>
<dbReference type="NCBIfam" id="NF003917">
    <property type="entry name" value="PRK05443.1-1"/>
    <property type="match status" value="1"/>
</dbReference>
<evidence type="ECO:0000256" key="1">
    <source>
        <dbReference type="ARBA" id="ARBA00022553"/>
    </source>
</evidence>
<dbReference type="GO" id="GO:0008976">
    <property type="term" value="F:polyphosphate kinase activity"/>
    <property type="evidence" value="ECO:0007669"/>
    <property type="project" value="UniProtKB-UniRule"/>
</dbReference>
<protein>
    <recommendedName>
        <fullName evidence="6 7">Polyphosphate kinase</fullName>
        <ecNumber evidence="6 7">2.7.4.1</ecNumber>
    </recommendedName>
    <alternativeName>
        <fullName evidence="6">ATP-polyphosphate phosphotransferase</fullName>
    </alternativeName>
    <alternativeName>
        <fullName evidence="6">Polyphosphoric acid kinase</fullName>
    </alternativeName>
</protein>
<feature type="active site" description="Phosphohistidine intermediate" evidence="6">
    <location>
        <position position="462"/>
    </location>
</feature>
<dbReference type="GO" id="GO:0006799">
    <property type="term" value="P:polyphosphate biosynthetic process"/>
    <property type="evidence" value="ECO:0007669"/>
    <property type="project" value="UniProtKB-UniRule"/>
</dbReference>
<dbReference type="Pfam" id="PF17941">
    <property type="entry name" value="PP_kinase_C_1"/>
    <property type="match status" value="1"/>
</dbReference>
<evidence type="ECO:0000256" key="5">
    <source>
        <dbReference type="ARBA" id="ARBA00022840"/>
    </source>
</evidence>
<dbReference type="Gene3D" id="3.30.1840.10">
    <property type="entry name" value="Polyphosphate kinase middle domain"/>
    <property type="match status" value="1"/>
</dbReference>
<accession>A0A1M7LD83</accession>
<feature type="binding site" evidence="6">
    <location>
        <position position="591"/>
    </location>
    <ligand>
        <name>ATP</name>
        <dbReference type="ChEBI" id="CHEBI:30616"/>
    </ligand>
</feature>
<dbReference type="InterPro" id="IPR025198">
    <property type="entry name" value="PPK_N_dom"/>
</dbReference>
<feature type="domain" description="Polyphosphate kinase middle" evidence="9">
    <location>
        <begin position="154"/>
        <end position="331"/>
    </location>
</feature>
<organism evidence="13 14">
    <name type="scientific">Roseibium suaedae</name>
    <dbReference type="NCBI Taxonomy" id="735517"/>
    <lineage>
        <taxon>Bacteria</taxon>
        <taxon>Pseudomonadati</taxon>
        <taxon>Pseudomonadota</taxon>
        <taxon>Alphaproteobacteria</taxon>
        <taxon>Hyphomicrobiales</taxon>
        <taxon>Stappiaceae</taxon>
        <taxon>Roseibium</taxon>
    </lineage>
</organism>
<dbReference type="AlphaFoldDB" id="A0A1M7LD83"/>
<dbReference type="Proteomes" id="UP000186002">
    <property type="component" value="Unassembled WGS sequence"/>
</dbReference>
<feature type="region of interest" description="Disordered" evidence="8">
    <location>
        <begin position="716"/>
        <end position="739"/>
    </location>
</feature>
<evidence type="ECO:0000256" key="7">
    <source>
        <dbReference type="RuleBase" id="RU003800"/>
    </source>
</evidence>
<dbReference type="InterPro" id="IPR025200">
    <property type="entry name" value="PPK_C_dom2"/>
</dbReference>
<dbReference type="PANTHER" id="PTHR30218:SF0">
    <property type="entry name" value="POLYPHOSPHATE KINASE"/>
    <property type="match status" value="1"/>
</dbReference>
<keyword evidence="14" id="KW-1185">Reference proteome</keyword>
<dbReference type="InterPro" id="IPR036832">
    <property type="entry name" value="PPK_N_dom_sf"/>
</dbReference>
<comment type="function">
    <text evidence="6 7">Catalyzes the reversible transfer of the terminal phosphate of ATP to form a long-chain polyphosphate (polyP).</text>
</comment>
<dbReference type="Gene3D" id="3.30.870.10">
    <property type="entry name" value="Endonuclease Chain A"/>
    <property type="match status" value="2"/>
</dbReference>
<dbReference type="PANTHER" id="PTHR30218">
    <property type="entry name" value="POLYPHOSPHATE KINASE"/>
    <property type="match status" value="1"/>
</dbReference>
<dbReference type="CDD" id="cd09168">
    <property type="entry name" value="PLDc_PaPPK1_C2_like"/>
    <property type="match status" value="1"/>
</dbReference>
<keyword evidence="5 6" id="KW-0067">ATP-binding</keyword>
<dbReference type="InterPro" id="IPR024953">
    <property type="entry name" value="PP_kinase_middle"/>
</dbReference>
<evidence type="ECO:0000256" key="8">
    <source>
        <dbReference type="SAM" id="MobiDB-lite"/>
    </source>
</evidence>
<dbReference type="GO" id="GO:0046872">
    <property type="term" value="F:metal ion binding"/>
    <property type="evidence" value="ECO:0007669"/>
    <property type="project" value="UniProtKB-KW"/>
</dbReference>
<feature type="binding site" evidence="6">
    <location>
        <position position="432"/>
    </location>
    <ligand>
        <name>Mg(2+)</name>
        <dbReference type="ChEBI" id="CHEBI:18420"/>
    </ligand>
</feature>
<dbReference type="EC" id="2.7.4.1" evidence="6 7"/>
<proteinExistence type="inferred from homology"/>
<dbReference type="InterPro" id="IPR036830">
    <property type="entry name" value="PP_kinase_middle_dom_sf"/>
</dbReference>
<feature type="compositionally biased region" description="Polar residues" evidence="8">
    <location>
        <begin position="1"/>
        <end position="18"/>
    </location>
</feature>
<evidence type="ECO:0000259" key="12">
    <source>
        <dbReference type="Pfam" id="PF17941"/>
    </source>
</evidence>
<dbReference type="Pfam" id="PF13089">
    <property type="entry name" value="PP_kinase_N"/>
    <property type="match status" value="1"/>
</dbReference>
<feature type="binding site" evidence="6">
    <location>
        <position position="77"/>
    </location>
    <ligand>
        <name>ATP</name>
        <dbReference type="ChEBI" id="CHEBI:30616"/>
    </ligand>
</feature>
<dbReference type="InterPro" id="IPR003414">
    <property type="entry name" value="PP_kinase"/>
</dbReference>
<dbReference type="Gene3D" id="1.20.58.310">
    <property type="entry name" value="Polyphosphate kinase N-terminal domain"/>
    <property type="match status" value="1"/>
</dbReference>
<dbReference type="InterPro" id="IPR041108">
    <property type="entry name" value="PP_kinase_C_1"/>
</dbReference>
<dbReference type="PIRSF" id="PIRSF015589">
    <property type="entry name" value="PP_kinase"/>
    <property type="match status" value="1"/>
</dbReference>
<reference evidence="13 14" key="1">
    <citation type="submission" date="2016-11" db="EMBL/GenBank/DDBJ databases">
        <authorList>
            <person name="Jaros S."/>
            <person name="Januszkiewicz K."/>
            <person name="Wedrychowicz H."/>
        </authorList>
    </citation>
    <scope>NUCLEOTIDE SEQUENCE [LARGE SCALE GENOMIC DNA]</scope>
    <source>
        <strain evidence="13 14">DSM 22153</strain>
    </source>
</reference>
<feature type="domain" description="Polyphosphate kinase N-terminal" evidence="10">
    <location>
        <begin position="39"/>
        <end position="143"/>
    </location>
</feature>
<gene>
    <name evidence="6" type="primary">ppk</name>
    <name evidence="13" type="ORF">SAMN05444272_3169</name>
</gene>
<feature type="binding site" evidence="6">
    <location>
        <position position="619"/>
    </location>
    <ligand>
        <name>ATP</name>
        <dbReference type="ChEBI" id="CHEBI:30616"/>
    </ligand>
</feature>
<feature type="region of interest" description="Disordered" evidence="8">
    <location>
        <begin position="1"/>
        <end position="22"/>
    </location>
</feature>
<feature type="domain" description="Polyphosphate kinase C-terminal" evidence="11">
    <location>
        <begin position="530"/>
        <end position="706"/>
    </location>
</feature>
<dbReference type="HAMAP" id="MF_00347">
    <property type="entry name" value="Polyphosphate_kinase"/>
    <property type="match status" value="1"/>
</dbReference>
<keyword evidence="1 6" id="KW-0597">Phosphoprotein</keyword>
<dbReference type="CDD" id="cd09165">
    <property type="entry name" value="PLDc_PaPPK1_C1_like"/>
    <property type="match status" value="1"/>
</dbReference>
<evidence type="ECO:0000313" key="13">
    <source>
        <dbReference type="EMBL" id="SHM76062.1"/>
    </source>
</evidence>
<feature type="binding site" evidence="6">
    <location>
        <position position="402"/>
    </location>
    <ligand>
        <name>Mg(2+)</name>
        <dbReference type="ChEBI" id="CHEBI:18420"/>
    </ligand>
</feature>
<dbReference type="NCBIfam" id="NF003919">
    <property type="entry name" value="PRK05443.1-4"/>
    <property type="match status" value="1"/>
</dbReference>
<evidence type="ECO:0000256" key="6">
    <source>
        <dbReference type="HAMAP-Rule" id="MF_00347"/>
    </source>
</evidence>
<dbReference type="Pfam" id="PF02503">
    <property type="entry name" value="PP_kinase"/>
    <property type="match status" value="1"/>
</dbReference>
<keyword evidence="6" id="KW-0479">Metal-binding</keyword>
<dbReference type="NCBIfam" id="TIGR03705">
    <property type="entry name" value="poly_P_kin"/>
    <property type="match status" value="1"/>
</dbReference>
<dbReference type="GO" id="GO:0005524">
    <property type="term" value="F:ATP binding"/>
    <property type="evidence" value="ECO:0007669"/>
    <property type="project" value="UniProtKB-KW"/>
</dbReference>
<evidence type="ECO:0000259" key="9">
    <source>
        <dbReference type="Pfam" id="PF02503"/>
    </source>
</evidence>
<comment type="cofactor">
    <cofactor evidence="6">
        <name>Mg(2+)</name>
        <dbReference type="ChEBI" id="CHEBI:18420"/>
    </cofactor>
</comment>
<evidence type="ECO:0000256" key="3">
    <source>
        <dbReference type="ARBA" id="ARBA00022741"/>
    </source>
</evidence>
<dbReference type="Pfam" id="PF13090">
    <property type="entry name" value="PP_kinase_C"/>
    <property type="match status" value="1"/>
</dbReference>